<dbReference type="Pfam" id="PF02878">
    <property type="entry name" value="PGM_PMM_I"/>
    <property type="match status" value="1"/>
</dbReference>
<evidence type="ECO:0000256" key="8">
    <source>
        <dbReference type="RuleBase" id="RU004327"/>
    </source>
</evidence>
<dbReference type="Pfam" id="PF00408">
    <property type="entry name" value="PGM_PMM_IV"/>
    <property type="match status" value="1"/>
</dbReference>
<evidence type="ECO:0000259" key="11">
    <source>
        <dbReference type="Pfam" id="PF02879"/>
    </source>
</evidence>
<dbReference type="EMBL" id="FRCX01000007">
    <property type="protein sequence ID" value="SHN33452.1"/>
    <property type="molecule type" value="Genomic_DNA"/>
</dbReference>
<dbReference type="GO" id="GO:0004615">
    <property type="term" value="F:phosphomannomutase activity"/>
    <property type="evidence" value="ECO:0007669"/>
    <property type="project" value="TreeGrafter"/>
</dbReference>
<dbReference type="InterPro" id="IPR016066">
    <property type="entry name" value="A-D-PHexomutase_CS"/>
</dbReference>
<dbReference type="Gene3D" id="3.30.310.50">
    <property type="entry name" value="Alpha-D-phosphohexomutase, C-terminal domain"/>
    <property type="match status" value="1"/>
</dbReference>
<feature type="active site" description="Phosphoserine intermediate" evidence="6">
    <location>
        <position position="124"/>
    </location>
</feature>
<dbReference type="InterPro" id="IPR005841">
    <property type="entry name" value="Alpha-D-phosphohexomutase_SF"/>
</dbReference>
<dbReference type="Gene3D" id="3.40.120.10">
    <property type="entry name" value="Alpha-D-Glucose-1,6-Bisphosphate, subunit A, domain 3"/>
    <property type="match status" value="3"/>
</dbReference>
<feature type="domain" description="Alpha-D-phosphohexomutase alpha/beta/alpha" evidence="11">
    <location>
        <begin position="179"/>
        <end position="276"/>
    </location>
</feature>
<dbReference type="EC" id="5.4.2.10" evidence="6 8"/>
<proteinExistence type="inferred from homology"/>
<dbReference type="GO" id="GO:0000287">
    <property type="term" value="F:magnesium ion binding"/>
    <property type="evidence" value="ECO:0007669"/>
    <property type="project" value="UniProtKB-UniRule"/>
</dbReference>
<organism evidence="13 14">
    <name type="scientific">Duganella sacchari</name>
    <dbReference type="NCBI Taxonomy" id="551987"/>
    <lineage>
        <taxon>Bacteria</taxon>
        <taxon>Pseudomonadati</taxon>
        <taxon>Pseudomonadota</taxon>
        <taxon>Betaproteobacteria</taxon>
        <taxon>Burkholderiales</taxon>
        <taxon>Oxalobacteraceae</taxon>
        <taxon>Telluria group</taxon>
        <taxon>Duganella</taxon>
    </lineage>
</organism>
<dbReference type="InterPro" id="IPR036900">
    <property type="entry name" value="A-D-PHexomutase_C_sf"/>
</dbReference>
<dbReference type="NCBIfam" id="NF008139">
    <property type="entry name" value="PRK10887.1"/>
    <property type="match status" value="1"/>
</dbReference>
<dbReference type="PANTHER" id="PTHR42946">
    <property type="entry name" value="PHOSPHOHEXOSE MUTASE"/>
    <property type="match status" value="1"/>
</dbReference>
<dbReference type="FunFam" id="3.40.120.10:FF:000001">
    <property type="entry name" value="Phosphoglucosamine mutase"/>
    <property type="match status" value="1"/>
</dbReference>
<keyword evidence="3 6" id="KW-0479">Metal-binding</keyword>
<dbReference type="PRINTS" id="PR00509">
    <property type="entry name" value="PGMPMM"/>
</dbReference>
<comment type="PTM">
    <text evidence="6">Activated by phosphorylation.</text>
</comment>
<keyword evidence="2 6" id="KW-0597">Phosphoprotein</keyword>
<comment type="catalytic activity">
    <reaction evidence="6 8">
        <text>alpha-D-glucosamine 1-phosphate = D-glucosamine 6-phosphate</text>
        <dbReference type="Rhea" id="RHEA:23424"/>
        <dbReference type="ChEBI" id="CHEBI:58516"/>
        <dbReference type="ChEBI" id="CHEBI:58725"/>
        <dbReference type="EC" id="5.4.2.10"/>
    </reaction>
</comment>
<dbReference type="FunFam" id="3.40.120.10:FF:000003">
    <property type="entry name" value="Phosphoglucosamine mutase"/>
    <property type="match status" value="1"/>
</dbReference>
<feature type="binding site" evidence="6">
    <location>
        <position position="267"/>
    </location>
    <ligand>
        <name>Mg(2+)</name>
        <dbReference type="ChEBI" id="CHEBI:18420"/>
    </ligand>
</feature>
<dbReference type="SUPFAM" id="SSF55957">
    <property type="entry name" value="Phosphoglucomutase, C-terminal domain"/>
    <property type="match status" value="1"/>
</dbReference>
<evidence type="ECO:0000256" key="5">
    <source>
        <dbReference type="ARBA" id="ARBA00023235"/>
    </source>
</evidence>
<reference evidence="14" key="1">
    <citation type="submission" date="2016-11" db="EMBL/GenBank/DDBJ databases">
        <authorList>
            <person name="Varghese N."/>
            <person name="Submissions S."/>
        </authorList>
    </citation>
    <scope>NUCLEOTIDE SEQUENCE [LARGE SCALE GENOMIC DNA]</scope>
    <source>
        <strain evidence="14">Sac-22</strain>
    </source>
</reference>
<dbReference type="InterPro" id="IPR006352">
    <property type="entry name" value="GlmM_bact"/>
</dbReference>
<sequence>MRSRFGKPRNKIYNREEYTMTRKYFGTDGIRGLVGEAPITPDFVMRLGYAAGRVLTSKRTGSGRPTVLIGKDTRISGYMLEAALEAGFSAAGVDVMLAGPMPTPAIAYLTRALRLSAGVVISASHNPFQDNGIKFFSAQGTKLPDAVELDIEAALDHPMSCVPSEKLGRAKRLDDAQGRYIEFCKSTFPNELDLRGLKIVVDCAHGAAYNIAPHVFHELGAEVISIGNKPDGFNINLEHGATAPKAMAAAVQAHGADLGIALDGDADRLIMCDHNGRLYNGDELLYLMVMDRLATGPVAGAVGTLMTNMAVEVALKEKGVGFARAKVGDRYVLEVMQEKGWLLGGEGSGHLLALDKHTTGDGIISALQVLSALKRAGKSLEQCCGDLTIFPQTLINVRVAPGFDWTKNVAMVAEKEKVESELGDSGRVLIRASGTEPLIRVMVEARDPEAAQSMARRIAEKVESKLAA</sequence>
<comment type="similarity">
    <text evidence="1 6 7">Belongs to the phosphohexose mutase family.</text>
</comment>
<dbReference type="GO" id="GO:0005829">
    <property type="term" value="C:cytosol"/>
    <property type="evidence" value="ECO:0007669"/>
    <property type="project" value="TreeGrafter"/>
</dbReference>
<feature type="binding site" evidence="6">
    <location>
        <position position="263"/>
    </location>
    <ligand>
        <name>Mg(2+)</name>
        <dbReference type="ChEBI" id="CHEBI:18420"/>
    </ligand>
</feature>
<dbReference type="PROSITE" id="PS00710">
    <property type="entry name" value="PGM_PMM"/>
    <property type="match status" value="1"/>
</dbReference>
<name>A0A1M7QPL3_9BURK</name>
<dbReference type="PANTHER" id="PTHR42946:SF1">
    <property type="entry name" value="PHOSPHOGLUCOMUTASE (ALPHA-D-GLUCOSE-1,6-BISPHOSPHATE-DEPENDENT)"/>
    <property type="match status" value="1"/>
</dbReference>
<dbReference type="InterPro" id="IPR005844">
    <property type="entry name" value="A-D-PHexomutase_a/b/a-I"/>
</dbReference>
<dbReference type="GO" id="GO:0006048">
    <property type="term" value="P:UDP-N-acetylglucosamine biosynthetic process"/>
    <property type="evidence" value="ECO:0007669"/>
    <property type="project" value="TreeGrafter"/>
</dbReference>
<dbReference type="AlphaFoldDB" id="A0A1M7QPL3"/>
<evidence type="ECO:0000259" key="9">
    <source>
        <dbReference type="Pfam" id="PF00408"/>
    </source>
</evidence>
<dbReference type="InterPro" id="IPR016055">
    <property type="entry name" value="A-D-PHexomutase_a/b/a-I/II/III"/>
</dbReference>
<dbReference type="GO" id="GO:0005975">
    <property type="term" value="P:carbohydrate metabolic process"/>
    <property type="evidence" value="ECO:0007669"/>
    <property type="project" value="InterPro"/>
</dbReference>
<dbReference type="GO" id="GO:0009252">
    <property type="term" value="P:peptidoglycan biosynthetic process"/>
    <property type="evidence" value="ECO:0007669"/>
    <property type="project" value="TreeGrafter"/>
</dbReference>
<dbReference type="FunFam" id="3.30.310.50:FF:000001">
    <property type="entry name" value="Phosphoglucosamine mutase"/>
    <property type="match status" value="1"/>
</dbReference>
<dbReference type="Pfam" id="PF02880">
    <property type="entry name" value="PGM_PMM_III"/>
    <property type="match status" value="1"/>
</dbReference>
<evidence type="ECO:0000313" key="13">
    <source>
        <dbReference type="EMBL" id="SHN33452.1"/>
    </source>
</evidence>
<keyword evidence="14" id="KW-1185">Reference proteome</keyword>
<dbReference type="Pfam" id="PF02879">
    <property type="entry name" value="PGM_PMM_II"/>
    <property type="match status" value="1"/>
</dbReference>
<accession>A0A1M7QPL3</accession>
<evidence type="ECO:0000259" key="10">
    <source>
        <dbReference type="Pfam" id="PF02878"/>
    </source>
</evidence>
<evidence type="ECO:0000256" key="1">
    <source>
        <dbReference type="ARBA" id="ARBA00010231"/>
    </source>
</evidence>
<dbReference type="HAMAP" id="MF_01554_B">
    <property type="entry name" value="GlmM_B"/>
    <property type="match status" value="1"/>
</dbReference>
<keyword evidence="4 6" id="KW-0460">Magnesium</keyword>
<evidence type="ECO:0000256" key="7">
    <source>
        <dbReference type="RuleBase" id="RU004326"/>
    </source>
</evidence>
<evidence type="ECO:0000256" key="3">
    <source>
        <dbReference type="ARBA" id="ARBA00022723"/>
    </source>
</evidence>
<evidence type="ECO:0000256" key="6">
    <source>
        <dbReference type="HAMAP-Rule" id="MF_01554"/>
    </source>
</evidence>
<evidence type="ECO:0000313" key="14">
    <source>
        <dbReference type="Proteomes" id="UP000184339"/>
    </source>
</evidence>
<dbReference type="InterPro" id="IPR005846">
    <property type="entry name" value="A-D-PHexomutase_a/b/a-III"/>
</dbReference>
<feature type="binding site" description="via phosphate group" evidence="6">
    <location>
        <position position="124"/>
    </location>
    <ligand>
        <name>Mg(2+)</name>
        <dbReference type="ChEBI" id="CHEBI:18420"/>
    </ligand>
</feature>
<feature type="domain" description="Alpha-D-phosphohexomutase C-terminal" evidence="9">
    <location>
        <begin position="394"/>
        <end position="460"/>
    </location>
</feature>
<evidence type="ECO:0000256" key="2">
    <source>
        <dbReference type="ARBA" id="ARBA00022553"/>
    </source>
</evidence>
<feature type="domain" description="Alpha-D-phosphohexomutase alpha/beta/alpha" evidence="10">
    <location>
        <begin position="22"/>
        <end position="156"/>
    </location>
</feature>
<feature type="binding site" evidence="6">
    <location>
        <position position="265"/>
    </location>
    <ligand>
        <name>Mg(2+)</name>
        <dbReference type="ChEBI" id="CHEBI:18420"/>
    </ligand>
</feature>
<gene>
    <name evidence="6" type="primary">glmM</name>
    <name evidence="13" type="ORF">SAMN05192549_107396</name>
</gene>
<dbReference type="STRING" id="551987.SAMN05192549_107396"/>
<dbReference type="GO" id="GO:0008966">
    <property type="term" value="F:phosphoglucosamine mutase activity"/>
    <property type="evidence" value="ECO:0007669"/>
    <property type="project" value="UniProtKB-UniRule"/>
</dbReference>
<comment type="cofactor">
    <cofactor evidence="6">
        <name>Mg(2+)</name>
        <dbReference type="ChEBI" id="CHEBI:18420"/>
    </cofactor>
    <text evidence="6">Binds 1 Mg(2+) ion per subunit.</text>
</comment>
<comment type="function">
    <text evidence="6 8">Catalyzes the conversion of glucosamine-6-phosphate to glucosamine-1-phosphate.</text>
</comment>
<dbReference type="InterPro" id="IPR050060">
    <property type="entry name" value="Phosphoglucosamine_mutase"/>
</dbReference>
<dbReference type="NCBIfam" id="TIGR01455">
    <property type="entry name" value="glmM"/>
    <property type="match status" value="1"/>
</dbReference>
<feature type="modified residue" description="Phosphoserine" evidence="6">
    <location>
        <position position="124"/>
    </location>
</feature>
<dbReference type="CDD" id="cd05802">
    <property type="entry name" value="GlmM"/>
    <property type="match status" value="1"/>
</dbReference>
<keyword evidence="5 6" id="KW-0413">Isomerase</keyword>
<dbReference type="InterPro" id="IPR005845">
    <property type="entry name" value="A-D-PHexomutase_a/b/a-II"/>
</dbReference>
<dbReference type="SUPFAM" id="SSF53738">
    <property type="entry name" value="Phosphoglucomutase, first 3 domains"/>
    <property type="match status" value="3"/>
</dbReference>
<evidence type="ECO:0000259" key="12">
    <source>
        <dbReference type="Pfam" id="PF02880"/>
    </source>
</evidence>
<dbReference type="InterPro" id="IPR005843">
    <property type="entry name" value="A-D-PHexomutase_C"/>
</dbReference>
<evidence type="ECO:0000256" key="4">
    <source>
        <dbReference type="ARBA" id="ARBA00022842"/>
    </source>
</evidence>
<protein>
    <recommendedName>
        <fullName evidence="6 8">Phosphoglucosamine mutase</fullName>
        <ecNumber evidence="6 8">5.4.2.10</ecNumber>
    </recommendedName>
</protein>
<dbReference type="Proteomes" id="UP000184339">
    <property type="component" value="Unassembled WGS sequence"/>
</dbReference>
<feature type="domain" description="Alpha-D-phosphohexomutase alpha/beta/alpha" evidence="12">
    <location>
        <begin position="280"/>
        <end position="386"/>
    </location>
</feature>